<dbReference type="NCBIfam" id="TIGR00873">
    <property type="entry name" value="gnd"/>
    <property type="match status" value="1"/>
</dbReference>
<evidence type="ECO:0000256" key="10">
    <source>
        <dbReference type="ARBA" id="ARBA00023126"/>
    </source>
</evidence>
<dbReference type="Gene3D" id="3.40.50.720">
    <property type="entry name" value="NAD(P)-binding Rossmann-like Domain"/>
    <property type="match status" value="1"/>
</dbReference>
<dbReference type="SUPFAM" id="SSF48179">
    <property type="entry name" value="6-phosphogluconate dehydrogenase C-terminal domain-like"/>
    <property type="match status" value="1"/>
</dbReference>
<feature type="active site" description="Proton acceptor" evidence="13">
    <location>
        <position position="185"/>
    </location>
</feature>
<gene>
    <name evidence="17" type="primary">gndA</name>
    <name evidence="17" type="ORF">FW778_07890</name>
</gene>
<evidence type="ECO:0000256" key="5">
    <source>
        <dbReference type="ARBA" id="ARBA00013011"/>
    </source>
</evidence>
<dbReference type="AlphaFoldDB" id="A0A5J5ILD2"/>
<evidence type="ECO:0000256" key="12">
    <source>
        <dbReference type="PIRNR" id="PIRNR000109"/>
    </source>
</evidence>
<comment type="subunit">
    <text evidence="4 12">Homodimer.</text>
</comment>
<dbReference type="InterPro" id="IPR036291">
    <property type="entry name" value="NAD(P)-bd_dom_sf"/>
</dbReference>
<feature type="binding site" description="in other chain" evidence="14">
    <location>
        <begin position="131"/>
        <end position="133"/>
    </location>
    <ligand>
        <name>substrate</name>
        <note>ligand shared between dimeric partners</note>
    </ligand>
</feature>
<dbReference type="FunFam" id="1.10.1040.10:FF:000032">
    <property type="entry name" value="6-phosphogluconate dehydrogenase, decarboxylating"/>
    <property type="match status" value="1"/>
</dbReference>
<evidence type="ECO:0000256" key="8">
    <source>
        <dbReference type="ARBA" id="ARBA00023002"/>
    </source>
</evidence>
<accession>A0A5J5ILD2</accession>
<feature type="binding site" description="in other chain" evidence="14">
    <location>
        <position position="105"/>
    </location>
    <ligand>
        <name>substrate</name>
        <note>ligand shared between dimeric partners</note>
    </ligand>
</feature>
<dbReference type="GO" id="GO:0004616">
    <property type="term" value="F:phosphogluconate dehydrogenase (decarboxylating) activity"/>
    <property type="evidence" value="ECO:0007669"/>
    <property type="project" value="UniProtKB-EC"/>
</dbReference>
<dbReference type="PANTHER" id="PTHR11811">
    <property type="entry name" value="6-PHOSPHOGLUCONATE DEHYDROGENASE"/>
    <property type="match status" value="1"/>
</dbReference>
<dbReference type="SUPFAM" id="SSF51735">
    <property type="entry name" value="NAD(P)-binding Rossmann-fold domains"/>
    <property type="match status" value="1"/>
</dbReference>
<feature type="active site" description="Proton donor" evidence="13">
    <location>
        <position position="192"/>
    </location>
</feature>
<dbReference type="InterPro" id="IPR006114">
    <property type="entry name" value="6PGDH_C"/>
</dbReference>
<evidence type="ECO:0000313" key="17">
    <source>
        <dbReference type="EMBL" id="KAA9041925.1"/>
    </source>
</evidence>
<evidence type="ECO:0000256" key="13">
    <source>
        <dbReference type="PIRSR" id="PIRSR000109-1"/>
    </source>
</evidence>
<keyword evidence="18" id="KW-1185">Reference proteome</keyword>
<keyword evidence="7 12" id="KW-0521">NADP</keyword>
<dbReference type="PIRSF" id="PIRSF000109">
    <property type="entry name" value="6PGD"/>
    <property type="match status" value="1"/>
</dbReference>
<evidence type="ECO:0000313" key="18">
    <source>
        <dbReference type="Proteomes" id="UP000326903"/>
    </source>
</evidence>
<dbReference type="FunFam" id="3.40.50.720:FF:000007">
    <property type="entry name" value="6-phosphogluconate dehydrogenase, decarboxylating"/>
    <property type="match status" value="1"/>
</dbReference>
<dbReference type="GO" id="GO:0050661">
    <property type="term" value="F:NADP binding"/>
    <property type="evidence" value="ECO:0007669"/>
    <property type="project" value="InterPro"/>
</dbReference>
<evidence type="ECO:0000259" key="16">
    <source>
        <dbReference type="SMART" id="SM01350"/>
    </source>
</evidence>
<dbReference type="Pfam" id="PF03446">
    <property type="entry name" value="NAD_binding_2"/>
    <property type="match status" value="1"/>
</dbReference>
<dbReference type="InterPro" id="IPR006183">
    <property type="entry name" value="Pgluconate_DH"/>
</dbReference>
<comment type="catalytic activity">
    <reaction evidence="11 12 15">
        <text>6-phospho-D-gluconate + NADP(+) = D-ribulose 5-phosphate + CO2 + NADPH</text>
        <dbReference type="Rhea" id="RHEA:10116"/>
        <dbReference type="ChEBI" id="CHEBI:16526"/>
        <dbReference type="ChEBI" id="CHEBI:57783"/>
        <dbReference type="ChEBI" id="CHEBI:58121"/>
        <dbReference type="ChEBI" id="CHEBI:58349"/>
        <dbReference type="ChEBI" id="CHEBI:58759"/>
        <dbReference type="EC" id="1.1.1.44"/>
    </reaction>
</comment>
<dbReference type="InterPro" id="IPR013328">
    <property type="entry name" value="6PGD_dom2"/>
</dbReference>
<dbReference type="Pfam" id="PF00393">
    <property type="entry name" value="6PGD"/>
    <property type="match status" value="1"/>
</dbReference>
<dbReference type="GO" id="GO:0019521">
    <property type="term" value="P:D-gluconate metabolic process"/>
    <property type="evidence" value="ECO:0007669"/>
    <property type="project" value="UniProtKB-KW"/>
</dbReference>
<evidence type="ECO:0000256" key="6">
    <source>
        <dbReference type="ARBA" id="ARBA00018193"/>
    </source>
</evidence>
<feature type="binding site" description="in other chain" evidence="14">
    <location>
        <position position="193"/>
    </location>
    <ligand>
        <name>substrate</name>
        <note>ligand shared between dimeric partners</note>
    </ligand>
</feature>
<dbReference type="InterPro" id="IPR006113">
    <property type="entry name" value="6PGDH_Gnd/GntZ"/>
</dbReference>
<keyword evidence="8 12" id="KW-0560">Oxidoreductase</keyword>
<protein>
    <recommendedName>
        <fullName evidence="6 12">6-phosphogluconate dehydrogenase, decarboxylating</fullName>
        <ecNumber evidence="5 12">1.1.1.44</ecNumber>
    </recommendedName>
</protein>
<evidence type="ECO:0000256" key="9">
    <source>
        <dbReference type="ARBA" id="ARBA00023064"/>
    </source>
</evidence>
<comment type="pathway">
    <text evidence="2 12 15">Carbohydrate degradation; pentose phosphate pathway; D-ribulose 5-phosphate from D-glucose 6-phosphate (oxidative stage): step 3/3.</text>
</comment>
<feature type="binding site" description="in other chain" evidence="14">
    <location>
        <begin position="188"/>
        <end position="189"/>
    </location>
    <ligand>
        <name>substrate</name>
        <note>ligand shared between dimeric partners</note>
    </ligand>
</feature>
<evidence type="ECO:0000256" key="15">
    <source>
        <dbReference type="RuleBase" id="RU000485"/>
    </source>
</evidence>
<comment type="similarity">
    <text evidence="3 12 15">Belongs to the 6-phosphogluconate dehydrogenase family.</text>
</comment>
<feature type="binding site" description="in other chain" evidence="14">
    <location>
        <position position="264"/>
    </location>
    <ligand>
        <name>substrate</name>
        <note>ligand shared between dimeric partners</note>
    </ligand>
</feature>
<keyword evidence="9 15" id="KW-0311">Gluconate utilization</keyword>
<dbReference type="Proteomes" id="UP000326903">
    <property type="component" value="Unassembled WGS sequence"/>
</dbReference>
<comment type="function">
    <text evidence="1 12">Catalyzes the oxidative decarboxylation of 6-phosphogluconate to ribulose 5-phosphate and CO(2), with concomitant reduction of NADP to NADPH.</text>
</comment>
<name>A0A5J5ILD2_9BACT</name>
<dbReference type="RefSeq" id="WP_150414054.1">
    <property type="nucleotide sequence ID" value="NZ_VYQF01000001.1"/>
</dbReference>
<dbReference type="UniPathway" id="UPA00115">
    <property type="reaction ID" value="UER00410"/>
</dbReference>
<dbReference type="EMBL" id="VYQF01000001">
    <property type="protein sequence ID" value="KAA9041925.1"/>
    <property type="molecule type" value="Genomic_DNA"/>
</dbReference>
<evidence type="ECO:0000256" key="3">
    <source>
        <dbReference type="ARBA" id="ARBA00008419"/>
    </source>
</evidence>
<feature type="binding site" evidence="14">
    <location>
        <position position="448"/>
    </location>
    <ligand>
        <name>substrate</name>
        <note>ligand shared between dimeric partners</note>
    </ligand>
</feature>
<comment type="caution">
    <text evidence="17">The sequence shown here is derived from an EMBL/GenBank/DDBJ whole genome shotgun (WGS) entry which is preliminary data.</text>
</comment>
<dbReference type="InterPro" id="IPR008927">
    <property type="entry name" value="6-PGluconate_DH-like_C_sf"/>
</dbReference>
<dbReference type="NCBIfam" id="NF006765">
    <property type="entry name" value="PRK09287.1"/>
    <property type="match status" value="1"/>
</dbReference>
<organism evidence="17 18">
    <name type="scientific">Ginsengibacter hankyongi</name>
    <dbReference type="NCBI Taxonomy" id="2607284"/>
    <lineage>
        <taxon>Bacteria</taxon>
        <taxon>Pseudomonadati</taxon>
        <taxon>Bacteroidota</taxon>
        <taxon>Chitinophagia</taxon>
        <taxon>Chitinophagales</taxon>
        <taxon>Chitinophagaceae</taxon>
        <taxon>Ginsengibacter</taxon>
    </lineage>
</organism>
<evidence type="ECO:0000256" key="7">
    <source>
        <dbReference type="ARBA" id="ARBA00022857"/>
    </source>
</evidence>
<proteinExistence type="inferred from homology"/>
<keyword evidence="10 12" id="KW-0570">Pentose shunt</keyword>
<evidence type="ECO:0000256" key="2">
    <source>
        <dbReference type="ARBA" id="ARBA00004874"/>
    </source>
</evidence>
<dbReference type="GO" id="GO:0006098">
    <property type="term" value="P:pentose-phosphate shunt"/>
    <property type="evidence" value="ECO:0007669"/>
    <property type="project" value="UniProtKB-UniPathway"/>
</dbReference>
<dbReference type="PRINTS" id="PR00076">
    <property type="entry name" value="6PGDHDRGNASE"/>
</dbReference>
<feature type="domain" description="6-phosphogluconate dehydrogenase C-terminal" evidence="16">
    <location>
        <begin position="181"/>
        <end position="470"/>
    </location>
</feature>
<evidence type="ECO:0000256" key="4">
    <source>
        <dbReference type="ARBA" id="ARBA00011738"/>
    </source>
</evidence>
<dbReference type="Gene3D" id="1.10.1040.10">
    <property type="entry name" value="N-(1-d-carboxylethyl)-l-norvaline Dehydrogenase, domain 2"/>
    <property type="match status" value="1"/>
</dbReference>
<dbReference type="Gene3D" id="1.20.5.320">
    <property type="entry name" value="6-Phosphogluconate Dehydrogenase, domain 3"/>
    <property type="match status" value="1"/>
</dbReference>
<feature type="binding site" description="in other chain" evidence="14">
    <location>
        <position position="291"/>
    </location>
    <ligand>
        <name>substrate</name>
        <note>ligand shared between dimeric partners</note>
    </ligand>
</feature>
<evidence type="ECO:0000256" key="14">
    <source>
        <dbReference type="PIRSR" id="PIRSR000109-2"/>
    </source>
</evidence>
<sequence>MSEIKYDFGMIGLGVMGSNLLLNMADHGFAVIGYDKNPDKTNLFESSASKNTVVKGVNTLQEMIDDLKVPRKIMMLVPAGKPVDSVIADLSPLLQQGDIIIDGGNSHYVDTLKRITALKDKGFHFMGIGISGGEEGARKGPSIMPGGDLEPYKEVEPLLKAVAAKVNGVPCVGYLGKDAAGHYVKMVHNGIEYSIMELISECYDLMHNGVSLSNNELHEVFDSWDRGELKSFLLEITGAIFEKKDEKTGNKYLVDMILDKAGAKGTGQWTSQEGLDLPMPIPSIDSAVMMRNLSSLIDERKEAATLYKTSLQKIEMPKDEFITLLKDAFYFATIISYSQGLAMLTKASHQLNMEIPLPEVVSVWRGGCIIRSALLENFKIAYENAELKNLLLDNNIAAILKQKEEAAQKIVSLAALHNYPVAGFMSSLNYYNAYRRNLLPTNLIQAQRDFFGAHTYQRIDEDGIFHTEWETKPETVSTKNLD</sequence>
<dbReference type="InterPro" id="IPR006115">
    <property type="entry name" value="6PGDH_NADP-bd"/>
</dbReference>
<evidence type="ECO:0000256" key="1">
    <source>
        <dbReference type="ARBA" id="ARBA00002526"/>
    </source>
</evidence>
<feature type="binding site" evidence="14">
    <location>
        <position position="454"/>
    </location>
    <ligand>
        <name>substrate</name>
        <note>ligand shared between dimeric partners</note>
    </ligand>
</feature>
<reference evidence="17 18" key="1">
    <citation type="submission" date="2019-09" db="EMBL/GenBank/DDBJ databases">
        <title>Draft genome sequence of Ginsengibacter sp. BR5-29.</title>
        <authorList>
            <person name="Im W.-T."/>
        </authorList>
    </citation>
    <scope>NUCLEOTIDE SEQUENCE [LARGE SCALE GENOMIC DNA]</scope>
    <source>
        <strain evidence="17 18">BR5-29</strain>
    </source>
</reference>
<dbReference type="FunFam" id="1.20.5.320:FF:000001">
    <property type="entry name" value="6-phosphogluconate dehydrogenase, decarboxylating"/>
    <property type="match status" value="1"/>
</dbReference>
<evidence type="ECO:0000256" key="11">
    <source>
        <dbReference type="ARBA" id="ARBA00048640"/>
    </source>
</evidence>
<dbReference type="EC" id="1.1.1.44" evidence="5 12"/>
<dbReference type="SMART" id="SM01350">
    <property type="entry name" value="6PGD"/>
    <property type="match status" value="1"/>
</dbReference>